<dbReference type="HAMAP" id="MF_00104">
    <property type="entry name" value="RNase_III"/>
    <property type="match status" value="1"/>
</dbReference>
<evidence type="ECO:0000256" key="10">
    <source>
        <dbReference type="SAM" id="Phobius"/>
    </source>
</evidence>
<keyword evidence="9" id="KW-0963">Cytoplasm</keyword>
<evidence type="ECO:0000259" key="11">
    <source>
        <dbReference type="PROSITE" id="PS50137"/>
    </source>
</evidence>
<dbReference type="GO" id="GO:0004525">
    <property type="term" value="F:ribonuclease III activity"/>
    <property type="evidence" value="ECO:0007669"/>
    <property type="project" value="UniProtKB-UniRule"/>
</dbReference>
<keyword evidence="8 9" id="KW-0694">RNA-binding</keyword>
<dbReference type="PROSITE" id="PS50137">
    <property type="entry name" value="DS_RBD"/>
    <property type="match status" value="1"/>
</dbReference>
<dbReference type="GO" id="GO:0006397">
    <property type="term" value="P:mRNA processing"/>
    <property type="evidence" value="ECO:0007669"/>
    <property type="project" value="UniProtKB-UniRule"/>
</dbReference>
<dbReference type="SUPFAM" id="SSF54768">
    <property type="entry name" value="dsRNA-binding domain-like"/>
    <property type="match status" value="1"/>
</dbReference>
<dbReference type="PANTHER" id="PTHR11207">
    <property type="entry name" value="RIBONUCLEASE III"/>
    <property type="match status" value="1"/>
</dbReference>
<keyword evidence="9" id="KW-0479">Metal-binding</keyword>
<dbReference type="Pfam" id="PF14622">
    <property type="entry name" value="Ribonucleas_3_3"/>
    <property type="match status" value="1"/>
</dbReference>
<comment type="cofactor">
    <cofactor evidence="9">
        <name>Mg(2+)</name>
        <dbReference type="ChEBI" id="CHEBI:18420"/>
    </cofactor>
</comment>
<feature type="transmembrane region" description="Helical" evidence="10">
    <location>
        <begin position="20"/>
        <end position="37"/>
    </location>
</feature>
<evidence type="ECO:0000313" key="13">
    <source>
        <dbReference type="EMBL" id="HIZ69826.1"/>
    </source>
</evidence>
<feature type="binding site" evidence="9">
    <location>
        <position position="129"/>
    </location>
    <ligand>
        <name>Mg(2+)</name>
        <dbReference type="ChEBI" id="CHEBI:18420"/>
    </ligand>
</feature>
<evidence type="ECO:0000256" key="4">
    <source>
        <dbReference type="ARBA" id="ARBA00022664"/>
    </source>
</evidence>
<gene>
    <name evidence="9 13" type="primary">rnc</name>
    <name evidence="13" type="ORF">H9966_08115</name>
</gene>
<dbReference type="SMART" id="SM00535">
    <property type="entry name" value="RIBOc"/>
    <property type="match status" value="1"/>
</dbReference>
<evidence type="ECO:0000259" key="12">
    <source>
        <dbReference type="PROSITE" id="PS50142"/>
    </source>
</evidence>
<keyword evidence="9" id="KW-0699">rRNA-binding</keyword>
<dbReference type="Pfam" id="PF00035">
    <property type="entry name" value="dsrm"/>
    <property type="match status" value="1"/>
</dbReference>
<dbReference type="CDD" id="cd00593">
    <property type="entry name" value="RIBOc"/>
    <property type="match status" value="1"/>
</dbReference>
<keyword evidence="5 9" id="KW-0540">Nuclease</keyword>
<keyword evidence="9" id="KW-0819">tRNA processing</keyword>
<dbReference type="PROSITE" id="PS50142">
    <property type="entry name" value="RNASE_3_2"/>
    <property type="match status" value="1"/>
</dbReference>
<dbReference type="GO" id="GO:0008033">
    <property type="term" value="P:tRNA processing"/>
    <property type="evidence" value="ECO:0007669"/>
    <property type="project" value="UniProtKB-KW"/>
</dbReference>
<feature type="active site" evidence="9">
    <location>
        <position position="66"/>
    </location>
</feature>
<keyword evidence="7 9" id="KW-0378">Hydrolase</keyword>
<dbReference type="NCBIfam" id="TIGR02191">
    <property type="entry name" value="RNaseIII"/>
    <property type="match status" value="1"/>
</dbReference>
<dbReference type="AlphaFoldDB" id="A0A9D2G022"/>
<dbReference type="InterPro" id="IPR036389">
    <property type="entry name" value="RNase_III_sf"/>
</dbReference>
<keyword evidence="4 9" id="KW-0507">mRNA processing</keyword>
<feature type="domain" description="DRBM" evidence="11">
    <location>
        <begin position="171"/>
        <end position="240"/>
    </location>
</feature>
<evidence type="ECO:0000256" key="9">
    <source>
        <dbReference type="HAMAP-Rule" id="MF_00104"/>
    </source>
</evidence>
<sequence length="259" mass="29965">MRLDAFKKIKLSFRKERKLYFALYEILGFYPGKIALYKRAFLHKSFREKDNSGHSINNERLEYLGDAILGAVMGDILFHHYPNQQEGFLTQLRSKLVSRHSLNQLANELHLDKFLRYHGALESTSIMGNAFEALVGAIYLDQGYDTCKRFVERRILNGYIDLEQAASHNENYKSQLLEWAQRYGYHVDFKLLYQKQCFDNTSIFKSQVIVENQALGIGKGSSKKESQQSAAKATLQLLRDNPSIVKEQKSECHDEVARQ</sequence>
<dbReference type="GO" id="GO:0003725">
    <property type="term" value="F:double-stranded RNA binding"/>
    <property type="evidence" value="ECO:0007669"/>
    <property type="project" value="TreeGrafter"/>
</dbReference>
<dbReference type="GO" id="GO:0005737">
    <property type="term" value="C:cytoplasm"/>
    <property type="evidence" value="ECO:0007669"/>
    <property type="project" value="UniProtKB-SubCell"/>
</dbReference>
<name>A0A9D2G022_9BACT</name>
<comment type="catalytic activity">
    <reaction evidence="1 9">
        <text>Endonucleolytic cleavage to 5'-phosphomonoester.</text>
        <dbReference type="EC" id="3.1.26.3"/>
    </reaction>
</comment>
<evidence type="ECO:0000256" key="1">
    <source>
        <dbReference type="ARBA" id="ARBA00000109"/>
    </source>
</evidence>
<dbReference type="Proteomes" id="UP000824055">
    <property type="component" value="Unassembled WGS sequence"/>
</dbReference>
<keyword evidence="9" id="KW-0460">Magnesium</keyword>
<evidence type="ECO:0000256" key="5">
    <source>
        <dbReference type="ARBA" id="ARBA00022722"/>
    </source>
</evidence>
<evidence type="ECO:0000256" key="6">
    <source>
        <dbReference type="ARBA" id="ARBA00022759"/>
    </source>
</evidence>
<proteinExistence type="inferred from homology"/>
<dbReference type="GO" id="GO:0006364">
    <property type="term" value="P:rRNA processing"/>
    <property type="evidence" value="ECO:0007669"/>
    <property type="project" value="UniProtKB-UniRule"/>
</dbReference>
<dbReference type="CDD" id="cd10845">
    <property type="entry name" value="DSRM_RNAse_III_family"/>
    <property type="match status" value="1"/>
</dbReference>
<dbReference type="Gene3D" id="1.10.1520.10">
    <property type="entry name" value="Ribonuclease III domain"/>
    <property type="match status" value="1"/>
</dbReference>
<organism evidence="13 14">
    <name type="scientific">Candidatus Prevotella avicola</name>
    <dbReference type="NCBI Taxonomy" id="2838738"/>
    <lineage>
        <taxon>Bacteria</taxon>
        <taxon>Pseudomonadati</taxon>
        <taxon>Bacteroidota</taxon>
        <taxon>Bacteroidia</taxon>
        <taxon>Bacteroidales</taxon>
        <taxon>Prevotellaceae</taxon>
        <taxon>Prevotella</taxon>
    </lineage>
</organism>
<dbReference type="SUPFAM" id="SSF69065">
    <property type="entry name" value="RNase III domain-like"/>
    <property type="match status" value="1"/>
</dbReference>
<keyword evidence="10" id="KW-0812">Transmembrane</keyword>
<evidence type="ECO:0000256" key="7">
    <source>
        <dbReference type="ARBA" id="ARBA00022801"/>
    </source>
</evidence>
<evidence type="ECO:0000256" key="8">
    <source>
        <dbReference type="ARBA" id="ARBA00022884"/>
    </source>
</evidence>
<reference evidence="13" key="2">
    <citation type="submission" date="2021-04" db="EMBL/GenBank/DDBJ databases">
        <authorList>
            <person name="Gilroy R."/>
        </authorList>
    </citation>
    <scope>NUCLEOTIDE SEQUENCE</scope>
    <source>
        <strain evidence="13">ChiHecec3B27-8219</strain>
    </source>
</reference>
<dbReference type="InterPro" id="IPR014720">
    <property type="entry name" value="dsRBD_dom"/>
</dbReference>
<dbReference type="FunFam" id="1.10.1520.10:FF:000001">
    <property type="entry name" value="Ribonuclease 3"/>
    <property type="match status" value="1"/>
</dbReference>
<reference evidence="13" key="1">
    <citation type="journal article" date="2021" name="PeerJ">
        <title>Extensive microbial diversity within the chicken gut microbiome revealed by metagenomics and culture.</title>
        <authorList>
            <person name="Gilroy R."/>
            <person name="Ravi A."/>
            <person name="Getino M."/>
            <person name="Pursley I."/>
            <person name="Horton D.L."/>
            <person name="Alikhan N.F."/>
            <person name="Baker D."/>
            <person name="Gharbi K."/>
            <person name="Hall N."/>
            <person name="Watson M."/>
            <person name="Adriaenssens E.M."/>
            <person name="Foster-Nyarko E."/>
            <person name="Jarju S."/>
            <person name="Secka A."/>
            <person name="Antonio M."/>
            <person name="Oren A."/>
            <person name="Chaudhuri R.R."/>
            <person name="La Ragione R."/>
            <person name="Hildebrand F."/>
            <person name="Pallen M.J."/>
        </authorList>
    </citation>
    <scope>NUCLEOTIDE SEQUENCE</scope>
    <source>
        <strain evidence="13">ChiHecec3B27-8219</strain>
    </source>
</reference>
<feature type="binding site" evidence="9">
    <location>
        <position position="62"/>
    </location>
    <ligand>
        <name>Mg(2+)</name>
        <dbReference type="ChEBI" id="CHEBI:18420"/>
    </ligand>
</feature>
<feature type="domain" description="RNase III" evidence="12">
    <location>
        <begin position="20"/>
        <end position="143"/>
    </location>
</feature>
<feature type="binding site" evidence="9">
    <location>
        <position position="132"/>
    </location>
    <ligand>
        <name>Mg(2+)</name>
        <dbReference type="ChEBI" id="CHEBI:18420"/>
    </ligand>
</feature>
<dbReference type="GO" id="GO:0046872">
    <property type="term" value="F:metal ion binding"/>
    <property type="evidence" value="ECO:0007669"/>
    <property type="project" value="UniProtKB-KW"/>
</dbReference>
<keyword evidence="6 9" id="KW-0255">Endonuclease</keyword>
<keyword evidence="10" id="KW-1133">Transmembrane helix</keyword>
<evidence type="ECO:0000256" key="3">
    <source>
        <dbReference type="ARBA" id="ARBA00022552"/>
    </source>
</evidence>
<dbReference type="EC" id="3.1.26.3" evidence="9"/>
<evidence type="ECO:0000313" key="14">
    <source>
        <dbReference type="Proteomes" id="UP000824055"/>
    </source>
</evidence>
<comment type="similarity">
    <text evidence="2">Belongs to the ribonuclease III family.</text>
</comment>
<comment type="caution">
    <text evidence="13">The sequence shown here is derived from an EMBL/GenBank/DDBJ whole genome shotgun (WGS) entry which is preliminary data.</text>
</comment>
<evidence type="ECO:0000256" key="2">
    <source>
        <dbReference type="ARBA" id="ARBA00010183"/>
    </source>
</evidence>
<accession>A0A9D2G022</accession>
<dbReference type="GO" id="GO:0019843">
    <property type="term" value="F:rRNA binding"/>
    <property type="evidence" value="ECO:0007669"/>
    <property type="project" value="UniProtKB-KW"/>
</dbReference>
<comment type="function">
    <text evidence="9">Digests double-stranded RNA. Involved in the processing of primary rRNA transcript to yield the immediate precursors to the large and small rRNAs (23S and 16S). Processes some mRNAs, and tRNAs when they are encoded in the rRNA operon. Processes pre-crRNA and tracrRNA of type II CRISPR loci if present in the organism.</text>
</comment>
<protein>
    <recommendedName>
        <fullName evidence="9">Ribonuclease 3</fullName>
        <ecNumber evidence="9">3.1.26.3</ecNumber>
    </recommendedName>
    <alternativeName>
        <fullName evidence="9">Ribonuclease III</fullName>
        <shortName evidence="9">RNase III</shortName>
    </alternativeName>
</protein>
<dbReference type="PROSITE" id="PS00517">
    <property type="entry name" value="RNASE_3_1"/>
    <property type="match status" value="1"/>
</dbReference>
<keyword evidence="10" id="KW-0472">Membrane</keyword>
<dbReference type="GO" id="GO:0010468">
    <property type="term" value="P:regulation of gene expression"/>
    <property type="evidence" value="ECO:0007669"/>
    <property type="project" value="TreeGrafter"/>
</dbReference>
<dbReference type="Gene3D" id="3.30.160.20">
    <property type="match status" value="1"/>
</dbReference>
<keyword evidence="3 9" id="KW-0698">rRNA processing</keyword>
<dbReference type="PANTHER" id="PTHR11207:SF0">
    <property type="entry name" value="RIBONUCLEASE 3"/>
    <property type="match status" value="1"/>
</dbReference>
<dbReference type="EMBL" id="DXBE01000060">
    <property type="protein sequence ID" value="HIZ69826.1"/>
    <property type="molecule type" value="Genomic_DNA"/>
</dbReference>
<feature type="active site" evidence="9">
    <location>
        <position position="132"/>
    </location>
</feature>
<comment type="subunit">
    <text evidence="9">Homodimer.</text>
</comment>
<dbReference type="InterPro" id="IPR000999">
    <property type="entry name" value="RNase_III_dom"/>
</dbReference>
<dbReference type="InterPro" id="IPR011907">
    <property type="entry name" value="RNase_III"/>
</dbReference>
<comment type="subcellular location">
    <subcellularLocation>
        <location evidence="9">Cytoplasm</location>
    </subcellularLocation>
</comment>
<dbReference type="SMART" id="SM00358">
    <property type="entry name" value="DSRM"/>
    <property type="match status" value="1"/>
</dbReference>